<evidence type="ECO:0000259" key="5">
    <source>
        <dbReference type="SMART" id="SM01360"/>
    </source>
</evidence>
<dbReference type="InterPro" id="IPR019742">
    <property type="entry name" value="MacrogloblnA2_CS"/>
</dbReference>
<dbReference type="Gene3D" id="1.20.91.20">
    <property type="entry name" value="Anaphylotoxins (complement system)"/>
    <property type="match status" value="1"/>
</dbReference>
<reference evidence="6" key="1">
    <citation type="journal article" date="2019" name="bioRxiv">
        <title>The Genome of the Zebra Mussel, Dreissena polymorpha: A Resource for Invasive Species Research.</title>
        <authorList>
            <person name="McCartney M.A."/>
            <person name="Auch B."/>
            <person name="Kono T."/>
            <person name="Mallez S."/>
            <person name="Zhang Y."/>
            <person name="Obille A."/>
            <person name="Becker A."/>
            <person name="Abrahante J.E."/>
            <person name="Garbe J."/>
            <person name="Badalamenti J.P."/>
            <person name="Herman A."/>
            <person name="Mangelson H."/>
            <person name="Liachko I."/>
            <person name="Sullivan S."/>
            <person name="Sone E.D."/>
            <person name="Koren S."/>
            <person name="Silverstein K.A.T."/>
            <person name="Beckman K.B."/>
            <person name="Gohl D.M."/>
        </authorList>
    </citation>
    <scope>NUCLEOTIDE SEQUENCE</scope>
    <source>
        <strain evidence="6">Duluth1</strain>
        <tissue evidence="6">Whole animal</tissue>
    </source>
</reference>
<proteinExistence type="inferred from homology"/>
<keyword evidence="2" id="KW-0646">Protease inhibitor</keyword>
<dbReference type="Pfam" id="PF07678">
    <property type="entry name" value="TED_complement"/>
    <property type="match status" value="1"/>
</dbReference>
<feature type="domain" description="Alpha-2-macroglobulin" evidence="5">
    <location>
        <begin position="374"/>
        <end position="463"/>
    </location>
</feature>
<dbReference type="InterPro" id="IPR001599">
    <property type="entry name" value="Macroglobln_a2"/>
</dbReference>
<keyword evidence="3" id="KW-0722">Serine protease inhibitor</keyword>
<dbReference type="InterPro" id="IPR008930">
    <property type="entry name" value="Terpenoid_cyclase/PrenylTrfase"/>
</dbReference>
<evidence type="ECO:0000313" key="7">
    <source>
        <dbReference type="Proteomes" id="UP000828390"/>
    </source>
</evidence>
<dbReference type="PROSITE" id="PS00477">
    <property type="entry name" value="ALPHA_2_MACROGLOBULIN"/>
    <property type="match status" value="1"/>
</dbReference>
<dbReference type="SMART" id="SM01419">
    <property type="entry name" value="Thiol-ester_cl"/>
    <property type="match status" value="1"/>
</dbReference>
<dbReference type="InterPro" id="IPR011626">
    <property type="entry name" value="Alpha-macroglobulin_TED"/>
</dbReference>
<comment type="caution">
    <text evidence="6">The sequence shown here is derived from an EMBL/GenBank/DDBJ whole genome shotgun (WGS) entry which is preliminary data.</text>
</comment>
<evidence type="ECO:0000313" key="6">
    <source>
        <dbReference type="EMBL" id="KAH3752400.1"/>
    </source>
</evidence>
<protein>
    <recommendedName>
        <fullName evidence="5">Alpha-2-macroglobulin domain-containing protein</fullName>
    </recommendedName>
</protein>
<keyword evidence="4" id="KW-1015">Disulfide bond</keyword>
<dbReference type="GO" id="GO:0004867">
    <property type="term" value="F:serine-type endopeptidase inhibitor activity"/>
    <property type="evidence" value="ECO:0007669"/>
    <property type="project" value="UniProtKB-KW"/>
</dbReference>
<comment type="similarity">
    <text evidence="1">Belongs to the protease inhibitor I39 (alpha-2-macroglobulin) family.</text>
</comment>
<sequence>MLYADGRPAQEKDFVIEVDGKQTRRKTRKDGQYLEQITSIQSGNIKVFAPGFEKFATELALKPYTGASQIVVEKEGSSFIRAYTDINMDQVAKYTGILTLIASRGKIVKTVYSPPMRDSSFKLEPDDEEKMSPAKCRAQLELQPHTVIVKPGDAANLTVKGPSGMWVGFNVIDKALLLLNNDNVLKEDKIFKEMEARDLGCGAGGGTNSEEIFKNAGLTILTNANVDAKLIQRETTECDAKKRKRRSVPEENGCYYGANPVCCKGGEQHALDEIYEYELAKAHNLKPDISEPVPYIVCYSKAKKLAETQQEKVPSKCPMAFFEACVVTMTAELSTSDDARGRSIFNDQDQYAKDVSALAGFGFQLKVRKHFETSFFFEEHMISGKELTTSIKFRDSITKWSIQAIGITENTGACIATPKEVSAFKEFFIQADLPYKVSRKEHFNVKVTVFNYINNAMNARVYLKGIRGLCYGSLPGEQSPPQLVTVPANGAKTLTFPMIPLEAGRYPITVSAFVTVGDSPNADIVKKELLVVNEGIQEKMNFTVCLDPNNQMENCIQGKEVKHTARLNVGDSPSVKMEVELPLPVTALPGTATANAYIKSNLMGEPVNCVLEGVDKMFHEPIGCGEQNMLRTAPIVYGMYFLKQTGTMEAKHEDSGTTKMRNGITRQISMYHNEDGSFTVWKSYPSSLWLTAFVAKVFCQAEHVVQGIAGRDVIQKTLSYIAQNNKEGSGDYRDDHPVYHREMQGVLAQVDRKLDPSLTAFFLTSLQECTDRTQEVEISVRRAMSALERVPNNIIQINPYLLAISTYALALSNSSKKEKFKDKLYAIRRDIGGGMFWSNHNGAPNAYDVETTAYALLAFLKFDDFKTCHKIVAWLTQQNSAIGVWHTTQDTVVAMQALATYSARTYNPDTNLKVKIEKASAAWKKETIVNSETSQILIPAISYEAL</sequence>
<dbReference type="Gene3D" id="2.20.130.20">
    <property type="match status" value="1"/>
</dbReference>
<dbReference type="Pfam" id="PF00207">
    <property type="entry name" value="A2M"/>
    <property type="match status" value="1"/>
</dbReference>
<evidence type="ECO:0000256" key="4">
    <source>
        <dbReference type="ARBA" id="ARBA00023157"/>
    </source>
</evidence>
<dbReference type="Gene3D" id="1.20.50.70">
    <property type="match status" value="1"/>
</dbReference>
<dbReference type="GO" id="GO:0005615">
    <property type="term" value="C:extracellular space"/>
    <property type="evidence" value="ECO:0007669"/>
    <property type="project" value="InterPro"/>
</dbReference>
<dbReference type="PANTHER" id="PTHR11412">
    <property type="entry name" value="MACROGLOBULIN / COMPLEMENT"/>
    <property type="match status" value="1"/>
</dbReference>
<evidence type="ECO:0000256" key="1">
    <source>
        <dbReference type="ARBA" id="ARBA00010952"/>
    </source>
</evidence>
<dbReference type="SMART" id="SM01360">
    <property type="entry name" value="A2M"/>
    <property type="match status" value="1"/>
</dbReference>
<dbReference type="Gene3D" id="1.50.10.20">
    <property type="match status" value="1"/>
</dbReference>
<dbReference type="InterPro" id="IPR014756">
    <property type="entry name" value="Ig_E-set"/>
</dbReference>
<dbReference type="EMBL" id="JAIWYP010000010">
    <property type="protein sequence ID" value="KAH3752400.1"/>
    <property type="molecule type" value="Genomic_DNA"/>
</dbReference>
<dbReference type="AlphaFoldDB" id="A0A9D4DPQ8"/>
<reference evidence="6" key="2">
    <citation type="submission" date="2020-11" db="EMBL/GenBank/DDBJ databases">
        <authorList>
            <person name="McCartney M.A."/>
            <person name="Auch B."/>
            <person name="Kono T."/>
            <person name="Mallez S."/>
            <person name="Becker A."/>
            <person name="Gohl D.M."/>
            <person name="Silverstein K.A.T."/>
            <person name="Koren S."/>
            <person name="Bechman K.B."/>
            <person name="Herman A."/>
            <person name="Abrahante J.E."/>
            <person name="Garbe J."/>
        </authorList>
    </citation>
    <scope>NUCLEOTIDE SEQUENCE</scope>
    <source>
        <strain evidence="6">Duluth1</strain>
        <tissue evidence="6">Whole animal</tissue>
    </source>
</reference>
<dbReference type="Gene3D" id="2.60.40.10">
    <property type="entry name" value="Immunoglobulins"/>
    <property type="match status" value="1"/>
</dbReference>
<gene>
    <name evidence="6" type="ORF">DPMN_187017</name>
</gene>
<dbReference type="PANTHER" id="PTHR11412:SF166">
    <property type="entry name" value="NTR DOMAIN-CONTAINING PROTEIN"/>
    <property type="match status" value="1"/>
</dbReference>
<dbReference type="Proteomes" id="UP000828390">
    <property type="component" value="Unassembled WGS sequence"/>
</dbReference>
<evidence type="ECO:0000256" key="2">
    <source>
        <dbReference type="ARBA" id="ARBA00022690"/>
    </source>
</evidence>
<accession>A0A9D4DPQ8</accession>
<keyword evidence="7" id="KW-1185">Reference proteome</keyword>
<dbReference type="InterPro" id="IPR013783">
    <property type="entry name" value="Ig-like_fold"/>
</dbReference>
<dbReference type="SUPFAM" id="SSF48239">
    <property type="entry name" value="Terpenoid cyclases/Protein prenyltransferases"/>
    <property type="match status" value="1"/>
</dbReference>
<dbReference type="SUPFAM" id="SSF81296">
    <property type="entry name" value="E set domains"/>
    <property type="match status" value="1"/>
</dbReference>
<organism evidence="6 7">
    <name type="scientific">Dreissena polymorpha</name>
    <name type="common">Zebra mussel</name>
    <name type="synonym">Mytilus polymorpha</name>
    <dbReference type="NCBI Taxonomy" id="45954"/>
    <lineage>
        <taxon>Eukaryota</taxon>
        <taxon>Metazoa</taxon>
        <taxon>Spiralia</taxon>
        <taxon>Lophotrochozoa</taxon>
        <taxon>Mollusca</taxon>
        <taxon>Bivalvia</taxon>
        <taxon>Autobranchia</taxon>
        <taxon>Heteroconchia</taxon>
        <taxon>Euheterodonta</taxon>
        <taxon>Imparidentia</taxon>
        <taxon>Neoheterodontei</taxon>
        <taxon>Myida</taxon>
        <taxon>Dreissenoidea</taxon>
        <taxon>Dreissenidae</taxon>
        <taxon>Dreissena</taxon>
    </lineage>
</organism>
<name>A0A9D4DPQ8_DREPO</name>
<dbReference type="InterPro" id="IPR047565">
    <property type="entry name" value="Alpha-macroglob_thiol-ester_cl"/>
</dbReference>
<evidence type="ECO:0000256" key="3">
    <source>
        <dbReference type="ARBA" id="ARBA00022900"/>
    </source>
</evidence>
<dbReference type="InterPro" id="IPR050473">
    <property type="entry name" value="A2M/Complement_sys"/>
</dbReference>